<feature type="compositionally biased region" description="Basic and acidic residues" evidence="1">
    <location>
        <begin position="87"/>
        <end position="130"/>
    </location>
</feature>
<comment type="caution">
    <text evidence="2">The sequence shown here is derived from an EMBL/GenBank/DDBJ whole genome shotgun (WGS) entry which is preliminary data.</text>
</comment>
<evidence type="ECO:0000256" key="1">
    <source>
        <dbReference type="SAM" id="MobiDB-lite"/>
    </source>
</evidence>
<dbReference type="Proteomes" id="UP000289886">
    <property type="component" value="Unassembled WGS sequence"/>
</dbReference>
<protein>
    <submittedName>
        <fullName evidence="2">Uncharacterized protein</fullName>
    </submittedName>
</protein>
<evidence type="ECO:0000313" key="3">
    <source>
        <dbReference type="Proteomes" id="UP000289886"/>
    </source>
</evidence>
<feature type="region of interest" description="Disordered" evidence="1">
    <location>
        <begin position="78"/>
        <end position="142"/>
    </location>
</feature>
<dbReference type="AlphaFoldDB" id="A0A444UKX8"/>
<proteinExistence type="predicted"/>
<evidence type="ECO:0000313" key="2">
    <source>
        <dbReference type="EMBL" id="RXM35768.1"/>
    </source>
</evidence>
<sequence>MLLESHAAIGRVPRAAKEGASYAAKEGASYAASARAPERESSIARVLSVTTREREHYAAAPPPVRDCTATPAKEYFLPPGRDCPALPERENLMPTESKREHCASRAPERKPCASTATEREPSIATRERVPRPGCSTQPSPNSSWFQGCCWGCAS</sequence>
<name>A0A444UKX8_ACIRT</name>
<organism evidence="2 3">
    <name type="scientific">Acipenser ruthenus</name>
    <name type="common">Sterlet sturgeon</name>
    <dbReference type="NCBI Taxonomy" id="7906"/>
    <lineage>
        <taxon>Eukaryota</taxon>
        <taxon>Metazoa</taxon>
        <taxon>Chordata</taxon>
        <taxon>Craniata</taxon>
        <taxon>Vertebrata</taxon>
        <taxon>Euteleostomi</taxon>
        <taxon>Actinopterygii</taxon>
        <taxon>Chondrostei</taxon>
        <taxon>Acipenseriformes</taxon>
        <taxon>Acipenseridae</taxon>
        <taxon>Acipenser</taxon>
    </lineage>
</organism>
<keyword evidence="3" id="KW-1185">Reference proteome</keyword>
<accession>A0A444UKX8</accession>
<gene>
    <name evidence="2" type="ORF">EOD39_12572</name>
</gene>
<reference evidence="2 3" key="1">
    <citation type="submission" date="2019-01" db="EMBL/GenBank/DDBJ databases">
        <title>Draft Genome and Complete Hox-Cluster Characterization of the Sterlet Sturgeon (Acipenser ruthenus).</title>
        <authorList>
            <person name="Wei Q."/>
        </authorList>
    </citation>
    <scope>NUCLEOTIDE SEQUENCE [LARGE SCALE GENOMIC DNA]</scope>
    <source>
        <strain evidence="2">WHYD16114868_AA</strain>
        <tissue evidence="2">Blood</tissue>
    </source>
</reference>
<dbReference type="EMBL" id="SCEB01214360">
    <property type="protein sequence ID" value="RXM35768.1"/>
    <property type="molecule type" value="Genomic_DNA"/>
</dbReference>